<dbReference type="GO" id="GO:0050821">
    <property type="term" value="P:protein stabilization"/>
    <property type="evidence" value="ECO:0007669"/>
    <property type="project" value="TreeGrafter"/>
</dbReference>
<dbReference type="Gene3D" id="3.30.910.20">
    <property type="entry name" value="Skp domain"/>
    <property type="match status" value="1"/>
</dbReference>
<dbReference type="GO" id="GO:0005829">
    <property type="term" value="C:cytosol"/>
    <property type="evidence" value="ECO:0007669"/>
    <property type="project" value="TreeGrafter"/>
</dbReference>
<evidence type="ECO:0000256" key="1">
    <source>
        <dbReference type="ARBA" id="ARBA00009091"/>
    </source>
</evidence>
<dbReference type="PANTHER" id="PTHR35089">
    <property type="entry name" value="CHAPERONE PROTEIN SKP"/>
    <property type="match status" value="1"/>
</dbReference>
<dbReference type="HOGENOM" id="CLU_101388_1_1_6"/>
<accession>W0DXI2</accession>
<dbReference type="SUPFAM" id="SSF111384">
    <property type="entry name" value="OmpH-like"/>
    <property type="match status" value="1"/>
</dbReference>
<organism evidence="5 6">
    <name type="scientific">Marichromatium purpuratum 984</name>
    <dbReference type="NCBI Taxonomy" id="765910"/>
    <lineage>
        <taxon>Bacteria</taxon>
        <taxon>Pseudomonadati</taxon>
        <taxon>Pseudomonadota</taxon>
        <taxon>Gammaproteobacteria</taxon>
        <taxon>Chromatiales</taxon>
        <taxon>Chromatiaceae</taxon>
        <taxon>Marichromatium</taxon>
    </lineage>
</organism>
<dbReference type="STRING" id="765910.MARPU_04955"/>
<feature type="chain" id="PRO_5004787322" evidence="4">
    <location>
        <begin position="22"/>
        <end position="174"/>
    </location>
</feature>
<dbReference type="AlphaFoldDB" id="W0DXI2"/>
<evidence type="ECO:0000256" key="4">
    <source>
        <dbReference type="SAM" id="SignalP"/>
    </source>
</evidence>
<dbReference type="SMART" id="SM00935">
    <property type="entry name" value="OmpH"/>
    <property type="match status" value="1"/>
</dbReference>
<dbReference type="InterPro" id="IPR024930">
    <property type="entry name" value="Skp_dom_sf"/>
</dbReference>
<keyword evidence="6" id="KW-1185">Reference proteome</keyword>
<keyword evidence="2 4" id="KW-0732">Signal</keyword>
<feature type="signal peptide" evidence="4">
    <location>
        <begin position="1"/>
        <end position="21"/>
    </location>
</feature>
<evidence type="ECO:0000313" key="5">
    <source>
        <dbReference type="EMBL" id="AHF03310.1"/>
    </source>
</evidence>
<dbReference type="RefSeq" id="WP_005220375.1">
    <property type="nucleotide sequence ID" value="NZ_CP007031.1"/>
</dbReference>
<proteinExistence type="inferred from homology"/>
<dbReference type="Proteomes" id="UP000005275">
    <property type="component" value="Chromosome"/>
</dbReference>
<reference evidence="5 6" key="1">
    <citation type="submission" date="2013-12" db="EMBL/GenBank/DDBJ databases">
        <authorList>
            <consortium name="DOE Joint Genome Institute"/>
            <person name="Bryant D.A."/>
            <person name="Huntemann M."/>
            <person name="Han J."/>
            <person name="Chen A."/>
            <person name="Kyrpides N."/>
            <person name="Mavromatis K."/>
            <person name="Markowitz V."/>
            <person name="Palaniappan K."/>
            <person name="Ivanova N."/>
            <person name="Schaumberg A."/>
            <person name="Pati A."/>
            <person name="Liolios K."/>
            <person name="Nordberg H.P."/>
            <person name="Cantor M.N."/>
            <person name="Hua S.X."/>
            <person name="Woyke T."/>
        </authorList>
    </citation>
    <scope>NUCLEOTIDE SEQUENCE [LARGE SCALE GENOMIC DNA]</scope>
    <source>
        <strain evidence="5 6">984</strain>
    </source>
</reference>
<gene>
    <name evidence="5" type="ORF">MARPU_04955</name>
</gene>
<evidence type="ECO:0000313" key="6">
    <source>
        <dbReference type="Proteomes" id="UP000005275"/>
    </source>
</evidence>
<dbReference type="EMBL" id="CP007031">
    <property type="protein sequence ID" value="AHF03310.1"/>
    <property type="molecule type" value="Genomic_DNA"/>
</dbReference>
<evidence type="ECO:0000256" key="3">
    <source>
        <dbReference type="SAM" id="Coils"/>
    </source>
</evidence>
<feature type="coiled-coil region" evidence="3">
    <location>
        <begin position="49"/>
        <end position="109"/>
    </location>
</feature>
<evidence type="ECO:0000256" key="2">
    <source>
        <dbReference type="ARBA" id="ARBA00022729"/>
    </source>
</evidence>
<keyword evidence="3" id="KW-0175">Coiled coil</keyword>
<dbReference type="Pfam" id="PF03938">
    <property type="entry name" value="OmpH"/>
    <property type="match status" value="1"/>
</dbReference>
<sequence>MNFRLIVSTLLLLGATTQALAEDAVEGYRIAVVDPNRVVEQSPQYDAAGDALQRELEERERTLREQQEQVAALQRKLERDGALMSESELQRLQNDIRSRTRKLKYARDEFQEDFVLRQNELRTKLARQVQEVVVELAKEQEIDLVITEGVVYFSDRIDISDLVIERLKAEFEKR</sequence>
<dbReference type="GO" id="GO:0051082">
    <property type="term" value="F:unfolded protein binding"/>
    <property type="evidence" value="ECO:0007669"/>
    <property type="project" value="InterPro"/>
</dbReference>
<name>W0DXI2_MARPU</name>
<comment type="similarity">
    <text evidence="1">Belongs to the Skp family.</text>
</comment>
<dbReference type="eggNOG" id="COG2825">
    <property type="taxonomic scope" value="Bacteria"/>
</dbReference>
<dbReference type="InterPro" id="IPR005632">
    <property type="entry name" value="Chaperone_Skp"/>
</dbReference>
<protein>
    <submittedName>
        <fullName evidence="5">Molecular chaperone Skp</fullName>
    </submittedName>
</protein>
<dbReference type="KEGG" id="mpur:MARPU_04955"/>
<dbReference type="PANTHER" id="PTHR35089:SF1">
    <property type="entry name" value="CHAPERONE PROTEIN SKP"/>
    <property type="match status" value="1"/>
</dbReference>